<gene>
    <name evidence="4" type="primary">mfppA_2</name>
    <name evidence="4" type="ORF">GALL_338300</name>
</gene>
<dbReference type="SFLD" id="SFLDG01141">
    <property type="entry name" value="C2.B.1:_Sucrose_Phosphatase_Li"/>
    <property type="match status" value="1"/>
</dbReference>
<dbReference type="EMBL" id="MLJW01000624">
    <property type="protein sequence ID" value="OIQ84357.1"/>
    <property type="molecule type" value="Genomic_DNA"/>
</dbReference>
<comment type="caution">
    <text evidence="4">The sequence shown here is derived from an EMBL/GenBank/DDBJ whole genome shotgun (WGS) entry which is preliminary data.</text>
</comment>
<dbReference type="PANTHER" id="PTHR46521">
    <property type="entry name" value="SUCROSE-PHOSPHATASE 2-RELATED"/>
    <property type="match status" value="1"/>
</dbReference>
<feature type="region of interest" description="Disordered" evidence="2">
    <location>
        <begin position="1"/>
        <end position="24"/>
    </location>
</feature>
<dbReference type="GO" id="GO:0016787">
    <property type="term" value="F:hydrolase activity"/>
    <property type="evidence" value="ECO:0007669"/>
    <property type="project" value="UniProtKB-KW"/>
</dbReference>
<feature type="domain" description="Sucrose phosphatase-like" evidence="3">
    <location>
        <begin position="54"/>
        <end position="288"/>
    </location>
</feature>
<name>A0A1J5R883_9ZZZZ</name>
<dbReference type="InterPro" id="IPR006380">
    <property type="entry name" value="SPP-like_dom"/>
</dbReference>
<dbReference type="PANTHER" id="PTHR46521:SF4">
    <property type="entry name" value="SUCROSE-PHOSPHATASE 2-RELATED"/>
    <property type="match status" value="1"/>
</dbReference>
<proteinExistence type="predicted"/>
<dbReference type="SFLD" id="SFLDS00003">
    <property type="entry name" value="Haloacid_Dehalogenase"/>
    <property type="match status" value="1"/>
</dbReference>
<protein>
    <submittedName>
        <fullName evidence="4">Mannosylfructose-phosphate phosphatase</fullName>
        <ecNumber evidence="4">3.1.3.79</ecNumber>
    </submittedName>
</protein>
<evidence type="ECO:0000259" key="3">
    <source>
        <dbReference type="Pfam" id="PF05116"/>
    </source>
</evidence>
<dbReference type="SFLD" id="SFLDG01140">
    <property type="entry name" value="C2.B:_Phosphomannomutase_and_P"/>
    <property type="match status" value="1"/>
</dbReference>
<dbReference type="Gene3D" id="3.40.50.1000">
    <property type="entry name" value="HAD superfamily/HAD-like"/>
    <property type="match status" value="1"/>
</dbReference>
<sequence length="304" mass="32805">MRAPTTSEIPRERTRVCGPPGHSSRLGRCQRILRFSGAKRTGSPVTRPPRGQQPVVLATDLDGTFLGGDDAARAALYEWIGRHREEVVLIFVSGRGQAFMRELAETLPVRPDHCIGDVGTSVHSGPRLEPLREVEDWLDEAWPPHAHASIGDAMRAHPQLLEQQGCGGRRRSYLYRDATAAAKAATDVEALGFDTLVSDGRFFDVLPRGVQKGPTLLRTLGALGLPPQRTLVAGDTLNDLSMFDTGLSGVAVGNREPELDRALASHANVYRARAAGAAGVLDALERFHAGEEIHGCIAGHRLSP</sequence>
<dbReference type="Gene3D" id="3.90.1070.10">
    <property type="match status" value="1"/>
</dbReference>
<reference evidence="4" key="1">
    <citation type="submission" date="2016-10" db="EMBL/GenBank/DDBJ databases">
        <title>Sequence of Gallionella enrichment culture.</title>
        <authorList>
            <person name="Poehlein A."/>
            <person name="Muehling M."/>
            <person name="Daniel R."/>
        </authorList>
    </citation>
    <scope>NUCLEOTIDE SEQUENCE</scope>
</reference>
<evidence type="ECO:0000256" key="2">
    <source>
        <dbReference type="SAM" id="MobiDB-lite"/>
    </source>
</evidence>
<evidence type="ECO:0000256" key="1">
    <source>
        <dbReference type="ARBA" id="ARBA00022801"/>
    </source>
</evidence>
<dbReference type="InterPro" id="IPR051518">
    <property type="entry name" value="Sucrose_Phosphatase"/>
</dbReference>
<keyword evidence="1 4" id="KW-0378">Hydrolase</keyword>
<organism evidence="4">
    <name type="scientific">mine drainage metagenome</name>
    <dbReference type="NCBI Taxonomy" id="410659"/>
    <lineage>
        <taxon>unclassified sequences</taxon>
        <taxon>metagenomes</taxon>
        <taxon>ecological metagenomes</taxon>
    </lineage>
</organism>
<dbReference type="Pfam" id="PF05116">
    <property type="entry name" value="S6PP"/>
    <property type="match status" value="1"/>
</dbReference>
<evidence type="ECO:0000313" key="4">
    <source>
        <dbReference type="EMBL" id="OIQ84357.1"/>
    </source>
</evidence>
<dbReference type="EC" id="3.1.3.79" evidence="4"/>
<dbReference type="InterPro" id="IPR023214">
    <property type="entry name" value="HAD_sf"/>
</dbReference>
<dbReference type="AlphaFoldDB" id="A0A1J5R883"/>
<dbReference type="InterPro" id="IPR036412">
    <property type="entry name" value="HAD-like_sf"/>
</dbReference>
<accession>A0A1J5R883</accession>
<dbReference type="SUPFAM" id="SSF56784">
    <property type="entry name" value="HAD-like"/>
    <property type="match status" value="1"/>
</dbReference>